<dbReference type="GO" id="GO:0005886">
    <property type="term" value="C:plasma membrane"/>
    <property type="evidence" value="ECO:0007669"/>
    <property type="project" value="UniProtKB-SubCell"/>
</dbReference>
<proteinExistence type="predicted"/>
<protein>
    <submittedName>
        <fullName evidence="9">Peptidase domain-containing ABC transporter</fullName>
    </submittedName>
</protein>
<evidence type="ECO:0000259" key="7">
    <source>
        <dbReference type="PROSITE" id="PS50929"/>
    </source>
</evidence>
<feature type="domain" description="Peptidase C39" evidence="8">
    <location>
        <begin position="8"/>
        <end position="133"/>
    </location>
</feature>
<dbReference type="GO" id="GO:0015421">
    <property type="term" value="F:ABC-type oligopeptide transporter activity"/>
    <property type="evidence" value="ECO:0007669"/>
    <property type="project" value="TreeGrafter"/>
</dbReference>
<evidence type="ECO:0000256" key="3">
    <source>
        <dbReference type="ARBA" id="ARBA00022801"/>
    </source>
</evidence>
<evidence type="ECO:0000259" key="8">
    <source>
        <dbReference type="PROSITE" id="PS50990"/>
    </source>
</evidence>
<evidence type="ECO:0000313" key="9">
    <source>
        <dbReference type="EMBL" id="TFH94180.1"/>
    </source>
</evidence>
<comment type="caution">
    <text evidence="9">The sequence shown here is derived from an EMBL/GenBank/DDBJ whole genome shotgun (WGS) entry which is preliminary data.</text>
</comment>
<feature type="transmembrane region" description="Helical" evidence="6">
    <location>
        <begin position="289"/>
        <end position="310"/>
    </location>
</feature>
<dbReference type="InterPro" id="IPR005074">
    <property type="entry name" value="Peptidase_C39"/>
</dbReference>
<feature type="transmembrane region" description="Helical" evidence="6">
    <location>
        <begin position="182"/>
        <end position="203"/>
    </location>
</feature>
<dbReference type="Proteomes" id="UP000297225">
    <property type="component" value="Unassembled WGS sequence"/>
</dbReference>
<dbReference type="InterPro" id="IPR039421">
    <property type="entry name" value="Type_1_exporter"/>
</dbReference>
<keyword evidence="5 6" id="KW-0472">Membrane</keyword>
<dbReference type="SUPFAM" id="SSF90123">
    <property type="entry name" value="ABC transporter transmembrane region"/>
    <property type="match status" value="1"/>
</dbReference>
<dbReference type="PROSITE" id="PS50990">
    <property type="entry name" value="PEPTIDASE_C39"/>
    <property type="match status" value="1"/>
</dbReference>
<dbReference type="Gene3D" id="3.90.70.10">
    <property type="entry name" value="Cysteine proteinases"/>
    <property type="match status" value="1"/>
</dbReference>
<evidence type="ECO:0000256" key="4">
    <source>
        <dbReference type="ARBA" id="ARBA00022989"/>
    </source>
</evidence>
<keyword evidence="10" id="KW-1185">Reference proteome</keyword>
<accession>A0A4Y8WMG4</accession>
<name>A0A4Y8WMG4_9PORP</name>
<keyword evidence="2 6" id="KW-0812">Transmembrane</keyword>
<evidence type="ECO:0000256" key="6">
    <source>
        <dbReference type="SAM" id="Phobius"/>
    </source>
</evidence>
<feature type="non-terminal residue" evidence="9">
    <location>
        <position position="502"/>
    </location>
</feature>
<reference evidence="9 10" key="1">
    <citation type="submission" date="2019-03" db="EMBL/GenBank/DDBJ databases">
        <title>Porphyromonas levii Isolated from the Uterus of Dairy Cows.</title>
        <authorList>
            <person name="Francis A.M."/>
        </authorList>
    </citation>
    <scope>NUCLEOTIDE SEQUENCE [LARGE SCALE GENOMIC DNA]</scope>
    <source>
        <strain evidence="9 10">AF5678</strain>
    </source>
</reference>
<feature type="transmembrane region" description="Helical" evidence="6">
    <location>
        <begin position="316"/>
        <end position="337"/>
    </location>
</feature>
<dbReference type="Gene3D" id="1.20.1560.10">
    <property type="entry name" value="ABC transporter type 1, transmembrane domain"/>
    <property type="match status" value="1"/>
</dbReference>
<dbReference type="GO" id="GO:0005524">
    <property type="term" value="F:ATP binding"/>
    <property type="evidence" value="ECO:0007669"/>
    <property type="project" value="InterPro"/>
</dbReference>
<feature type="transmembrane region" description="Helical" evidence="6">
    <location>
        <begin position="415"/>
        <end position="442"/>
    </location>
</feature>
<dbReference type="GO" id="GO:0008233">
    <property type="term" value="F:peptidase activity"/>
    <property type="evidence" value="ECO:0007669"/>
    <property type="project" value="InterPro"/>
</dbReference>
<dbReference type="PANTHER" id="PTHR43394">
    <property type="entry name" value="ATP-DEPENDENT PERMEASE MDL1, MITOCHONDRIAL"/>
    <property type="match status" value="1"/>
</dbReference>
<evidence type="ECO:0000256" key="2">
    <source>
        <dbReference type="ARBA" id="ARBA00022692"/>
    </source>
</evidence>
<gene>
    <name evidence="9" type="ORF">E4P47_08645</name>
</gene>
<dbReference type="CDD" id="cd02418">
    <property type="entry name" value="Peptidase_C39B"/>
    <property type="match status" value="1"/>
</dbReference>
<feature type="domain" description="ABC transmembrane type-1" evidence="7">
    <location>
        <begin position="182"/>
        <end position="461"/>
    </location>
</feature>
<evidence type="ECO:0000313" key="10">
    <source>
        <dbReference type="Proteomes" id="UP000297225"/>
    </source>
</evidence>
<dbReference type="RefSeq" id="WP_134852657.1">
    <property type="nucleotide sequence ID" value="NZ_SPNC01000170.1"/>
</dbReference>
<organism evidence="9 10">
    <name type="scientific">Porphyromonas levii</name>
    <dbReference type="NCBI Taxonomy" id="28114"/>
    <lineage>
        <taxon>Bacteria</taxon>
        <taxon>Pseudomonadati</taxon>
        <taxon>Bacteroidota</taxon>
        <taxon>Bacteroidia</taxon>
        <taxon>Bacteroidales</taxon>
        <taxon>Porphyromonadaceae</taxon>
        <taxon>Porphyromonas</taxon>
    </lineage>
</organism>
<dbReference type="GO" id="GO:0006508">
    <property type="term" value="P:proteolysis"/>
    <property type="evidence" value="ECO:0007669"/>
    <property type="project" value="InterPro"/>
</dbReference>
<dbReference type="Pfam" id="PF03412">
    <property type="entry name" value="Peptidase_C39"/>
    <property type="match status" value="1"/>
</dbReference>
<feature type="transmembrane region" description="Helical" evidence="6">
    <location>
        <begin position="215"/>
        <end position="236"/>
    </location>
</feature>
<dbReference type="EMBL" id="SPNC01000170">
    <property type="protein sequence ID" value="TFH94180.1"/>
    <property type="molecule type" value="Genomic_DNA"/>
</dbReference>
<dbReference type="PANTHER" id="PTHR43394:SF1">
    <property type="entry name" value="ATP-BINDING CASSETTE SUB-FAMILY B MEMBER 10, MITOCHONDRIAL"/>
    <property type="match status" value="1"/>
</dbReference>
<dbReference type="AlphaFoldDB" id="A0A4Y8WMG4"/>
<dbReference type="Pfam" id="PF00664">
    <property type="entry name" value="ABC_membrane"/>
    <property type="match status" value="1"/>
</dbReference>
<keyword evidence="3" id="KW-0378">Hydrolase</keyword>
<keyword evidence="4 6" id="KW-1133">Transmembrane helix</keyword>
<sequence length="502" mass="57661">MGKFFVKQRDAMDCGPACLAMVVKHYGRHPDLEQIREDCALGKEGVSLLGISKAAEKRGLHSLGGRITFEALANEAPLPCIAHWNQNHFVVVYKVKKLRRGNYRVYVADPGKGLLTYTREEFCEHWVSTKTNGEEKGIVLLLEPTDEFYSQEVTEGGKLEKGNRLTFLWSYVKKYRRYFGQIILGLLLGSLIQLVFPFLTQAIVDTGIGGRDIGFIWLVLLAQLMLLFSRTAISFIRSKLLLHISTRINISLISDFFIKLMKLPMKFFDTKLLGDLLQRIEDHRRVEQFLTSNSLSLLFSFFTFVIFSIVLAYYSWLIFGVFAIGTLLYAGWITLFLKKRRALDYKYFEQAGRNRNVTYQLINGMQEIKLQGCEQRKRWEWEDVQADLFKVNLQSLNLQQVQQAGSITINEVKNILITVLAATAVIQGNMTLGMMLAVQYIIGQLNSPVEQLIQFIYSWQDVSISLDRMNEIHTEENEENSDRYVTSFALDNLDIKVENLSF</sequence>
<dbReference type="InterPro" id="IPR036640">
    <property type="entry name" value="ABC1_TM_sf"/>
</dbReference>
<dbReference type="PROSITE" id="PS50929">
    <property type="entry name" value="ABC_TM1F"/>
    <property type="match status" value="1"/>
</dbReference>
<evidence type="ECO:0000256" key="1">
    <source>
        <dbReference type="ARBA" id="ARBA00004651"/>
    </source>
</evidence>
<comment type="subcellular location">
    <subcellularLocation>
        <location evidence="1">Cell membrane</location>
        <topology evidence="1">Multi-pass membrane protein</topology>
    </subcellularLocation>
</comment>
<evidence type="ECO:0000256" key="5">
    <source>
        <dbReference type="ARBA" id="ARBA00023136"/>
    </source>
</evidence>
<dbReference type="CDD" id="cd18571">
    <property type="entry name" value="ABC_6TM_peptidase_like"/>
    <property type="match status" value="1"/>
</dbReference>
<dbReference type="InterPro" id="IPR011527">
    <property type="entry name" value="ABC1_TM_dom"/>
</dbReference>